<dbReference type="InterPro" id="IPR011386">
    <property type="entry name" value="Put_ATP-NAD_kin"/>
</dbReference>
<dbReference type="PIRSF" id="PIRSF016907">
    <property type="entry name" value="Kin_ATP-NAD"/>
    <property type="match status" value="1"/>
</dbReference>
<dbReference type="InterPro" id="IPR016064">
    <property type="entry name" value="NAD/diacylglycerol_kinase_sf"/>
</dbReference>
<dbReference type="InterPro" id="IPR039065">
    <property type="entry name" value="AcoX-like"/>
</dbReference>
<dbReference type="AlphaFoldDB" id="A0AAX4NGD6"/>
<name>A0AAX4NGD6_9ARCH</name>
<dbReference type="InterPro" id="IPR017438">
    <property type="entry name" value="ATP-NAD_kinase_N"/>
</dbReference>
<proteinExistence type="predicted"/>
<keyword evidence="1" id="KW-0808">Transferase</keyword>
<evidence type="ECO:0000313" key="2">
    <source>
        <dbReference type="Proteomes" id="UP001451606"/>
    </source>
</evidence>
<reference evidence="1 2" key="1">
    <citation type="submission" date="2023-09" db="EMBL/GenBank/DDBJ databases">
        <authorList>
            <person name="Golyshina O.V."/>
            <person name="Lunev E.A."/>
            <person name="Bargiela R."/>
            <person name="Gaines M.C."/>
            <person name="Daum B."/>
            <person name="Bale N.J."/>
            <person name="Koenen M."/>
            <person name="Sinninghe Damst J.S."/>
            <person name="Yakimov M."/>
            <person name="Golyshin P.N."/>
        </authorList>
    </citation>
    <scope>NUCLEOTIDE SEQUENCE [LARGE SCALE GENOMIC DNA]</scope>
    <source>
        <strain evidence="1 2">M1</strain>
    </source>
</reference>
<dbReference type="SUPFAM" id="SSF111331">
    <property type="entry name" value="NAD kinase/diacylglycerol kinase-like"/>
    <property type="match status" value="1"/>
</dbReference>
<evidence type="ECO:0000313" key="1">
    <source>
        <dbReference type="EMBL" id="WYX99795.1"/>
    </source>
</evidence>
<accession>A0AAX4NGD6</accession>
<dbReference type="InterPro" id="IPR002504">
    <property type="entry name" value="NADK"/>
</dbReference>
<gene>
    <name evidence="1" type="ORF">OXIME_000339</name>
</gene>
<dbReference type="Proteomes" id="UP001451606">
    <property type="component" value="Chromosome"/>
</dbReference>
<dbReference type="GO" id="GO:0003951">
    <property type="term" value="F:NAD+ kinase activity"/>
    <property type="evidence" value="ECO:0007669"/>
    <property type="project" value="InterPro"/>
</dbReference>
<keyword evidence="2" id="KW-1185">Reference proteome</keyword>
<sequence>MLNPLAGLGTRTNEKGSDHLRLADCRSSVSIPLAEKFVAMIKGFDIHFITAGGCMGGDIFSKLSIGDAEILPGPLGISKKADTVQFIEKINSMNPDMVVFVGGDGTARDISSVLKHEIPLMGIPAGVKMYSSVFALSVQHGSDLLRKLSHQGIINTKSGEIVDIDESDYRRGKLNLKIFGTVLIPESPEIIGIGKAEYSTGDLEGIVDYIVEKMDAETTYIIGPGSTCKAICRHFSIITNDLGFDIIKGGKLMVEDADSNSIIKATESGKAVMFLSPIGGQGFLIGRGNRQITADVMDGLGLNNIVIISAPEKIQGISKIFVDLEGFRGKWPKYMKVLTGYGNYKVMPVIS</sequence>
<dbReference type="PANTHER" id="PTHR40697:SF2">
    <property type="entry name" value="ATP-NAD KINASE-RELATED"/>
    <property type="match status" value="1"/>
</dbReference>
<dbReference type="Gene3D" id="3.40.50.10330">
    <property type="entry name" value="Probable inorganic polyphosphate/atp-NAD kinase, domain 1"/>
    <property type="match status" value="1"/>
</dbReference>
<organism evidence="1 2">
    <name type="scientific">Oxyplasma meridianum</name>
    <dbReference type="NCBI Taxonomy" id="3073602"/>
    <lineage>
        <taxon>Archaea</taxon>
        <taxon>Methanobacteriati</taxon>
        <taxon>Thermoplasmatota</taxon>
        <taxon>Thermoplasmata</taxon>
        <taxon>Thermoplasmatales</taxon>
        <taxon>Thermoplasmataceae</taxon>
        <taxon>Oxyplasma</taxon>
    </lineage>
</organism>
<dbReference type="PANTHER" id="PTHR40697">
    <property type="entry name" value="ACETOIN CATABOLISM PROTEIN X"/>
    <property type="match status" value="1"/>
</dbReference>
<dbReference type="Pfam" id="PF20143">
    <property type="entry name" value="NAD_kinase_C"/>
    <property type="match status" value="1"/>
</dbReference>
<dbReference type="GeneID" id="95967063"/>
<keyword evidence="1" id="KW-0418">Kinase</keyword>
<dbReference type="EMBL" id="CP133772">
    <property type="protein sequence ID" value="WYX99795.1"/>
    <property type="molecule type" value="Genomic_DNA"/>
</dbReference>
<dbReference type="Pfam" id="PF01513">
    <property type="entry name" value="NAD_kinase"/>
    <property type="match status" value="1"/>
</dbReference>
<dbReference type="GO" id="GO:0006741">
    <property type="term" value="P:NADP+ biosynthetic process"/>
    <property type="evidence" value="ECO:0007669"/>
    <property type="project" value="InterPro"/>
</dbReference>
<dbReference type="RefSeq" id="WP_393971757.1">
    <property type="nucleotide sequence ID" value="NZ_CP133772.1"/>
</dbReference>
<dbReference type="KEGG" id="omr:OXIME_000339"/>
<protein>
    <submittedName>
        <fullName evidence="1">ATP-NAD kinase family protein</fullName>
    </submittedName>
</protein>